<dbReference type="Gene3D" id="1.10.3020.10">
    <property type="entry name" value="alpha-amino acid ester hydrolase ( Helical cap domain)"/>
    <property type="match status" value="1"/>
</dbReference>
<dbReference type="Pfam" id="PF02129">
    <property type="entry name" value="Peptidase_S15"/>
    <property type="match status" value="1"/>
</dbReference>
<dbReference type="NCBIfam" id="TIGR00976">
    <property type="entry name" value="CocE_NonD"/>
    <property type="match status" value="1"/>
</dbReference>
<keyword evidence="1 3" id="KW-0378">Hydrolase</keyword>
<evidence type="ECO:0000313" key="4">
    <source>
        <dbReference type="Proteomes" id="UP001595904"/>
    </source>
</evidence>
<feature type="domain" description="Xaa-Pro dipeptidyl-peptidase C-terminal" evidence="2">
    <location>
        <begin position="274"/>
        <end position="521"/>
    </location>
</feature>
<proteinExistence type="predicted"/>
<dbReference type="InterPro" id="IPR029058">
    <property type="entry name" value="AB_hydrolase_fold"/>
</dbReference>
<dbReference type="SMART" id="SM00939">
    <property type="entry name" value="PepX_C"/>
    <property type="match status" value="1"/>
</dbReference>
<dbReference type="InterPro" id="IPR000383">
    <property type="entry name" value="Xaa-Pro-like_dom"/>
</dbReference>
<dbReference type="InterPro" id="IPR013736">
    <property type="entry name" value="Xaa-Pro_dipept_C"/>
</dbReference>
<comment type="caution">
    <text evidence="3">The sequence shown here is derived from an EMBL/GenBank/DDBJ whole genome shotgun (WGS) entry which is preliminary data.</text>
</comment>
<name>A0ABV8SWU0_9GAMM</name>
<dbReference type="SUPFAM" id="SSF49785">
    <property type="entry name" value="Galactose-binding domain-like"/>
    <property type="match status" value="1"/>
</dbReference>
<organism evidence="3 4">
    <name type="scientific">Steroidobacter flavus</name>
    <dbReference type="NCBI Taxonomy" id="1842136"/>
    <lineage>
        <taxon>Bacteria</taxon>
        <taxon>Pseudomonadati</taxon>
        <taxon>Pseudomonadota</taxon>
        <taxon>Gammaproteobacteria</taxon>
        <taxon>Steroidobacterales</taxon>
        <taxon>Steroidobacteraceae</taxon>
        <taxon>Steroidobacter</taxon>
    </lineage>
</organism>
<keyword evidence="4" id="KW-1185">Reference proteome</keyword>
<gene>
    <name evidence="3" type="ORF">ACFPN2_23475</name>
</gene>
<dbReference type="InterPro" id="IPR005674">
    <property type="entry name" value="CocE/Ser_esterase"/>
</dbReference>
<evidence type="ECO:0000256" key="1">
    <source>
        <dbReference type="ARBA" id="ARBA00022801"/>
    </source>
</evidence>
<dbReference type="EMBL" id="JBHSDU010000014">
    <property type="protein sequence ID" value="MFC4312061.1"/>
    <property type="molecule type" value="Genomic_DNA"/>
</dbReference>
<dbReference type="SUPFAM" id="SSF53474">
    <property type="entry name" value="alpha/beta-Hydrolases"/>
    <property type="match status" value="1"/>
</dbReference>
<evidence type="ECO:0000313" key="3">
    <source>
        <dbReference type="EMBL" id="MFC4312061.1"/>
    </source>
</evidence>
<sequence>MRDGVELSTQIFLPESKGPWPVIVVRDPYSFSQYASCKVFVQYDYACVYQEVRGRGPSQGTWYPFTDERRDGLDTIAWILEQPWQNGRLALQGGSYLGVVQWAVAGDLPPEVKTFVPTVAHGDVYELSYHNGVFNEGIAGVWLHSQFQPITRMLFAAKHWRTHIAGHFPALAADPNEFGRAWTPYRDYLLHPDKDDPYWQSPDYVALRQAHKNVHVPVFMIGYANDFFLPGMLQTYEELPTRDQSVFVIGPGNHGGGPDAEVEGSYTRDYADTLAWLDHHLRDAPLPERLRPGVNVFVHGDNSWRHFDRWPRQSPVLTYRLDNLAQSQACDGGALSIEAPSSEQTARYAYDPRKPVPTRGGAFQLISDPVAEQGNDLCERADVLSFASAPVSADTVVNGGIRITLRVATDAADTAFSVKLSEKFADGRVYNIRDDISTLSMRNHARHRMPYTPGEQVEVTFDLTPIIWRLHEGSRLRLDISSSSAPAFFPHPNRDGLWSEVADPVVAHQTIYGGTLEIPVE</sequence>
<dbReference type="RefSeq" id="WP_380601129.1">
    <property type="nucleotide sequence ID" value="NZ_JBHSDU010000014.1"/>
</dbReference>
<protein>
    <submittedName>
        <fullName evidence="3">CocE/NonD family hydrolase</fullName>
    </submittedName>
</protein>
<dbReference type="Proteomes" id="UP001595904">
    <property type="component" value="Unassembled WGS sequence"/>
</dbReference>
<dbReference type="GO" id="GO:0016787">
    <property type="term" value="F:hydrolase activity"/>
    <property type="evidence" value="ECO:0007669"/>
    <property type="project" value="UniProtKB-KW"/>
</dbReference>
<evidence type="ECO:0000259" key="2">
    <source>
        <dbReference type="SMART" id="SM00939"/>
    </source>
</evidence>
<dbReference type="Gene3D" id="2.60.120.260">
    <property type="entry name" value="Galactose-binding domain-like"/>
    <property type="match status" value="1"/>
</dbReference>
<dbReference type="InterPro" id="IPR008979">
    <property type="entry name" value="Galactose-bd-like_sf"/>
</dbReference>
<reference evidence="4" key="1">
    <citation type="journal article" date="2019" name="Int. J. Syst. Evol. Microbiol.">
        <title>The Global Catalogue of Microorganisms (GCM) 10K type strain sequencing project: providing services to taxonomists for standard genome sequencing and annotation.</title>
        <authorList>
            <consortium name="The Broad Institute Genomics Platform"/>
            <consortium name="The Broad Institute Genome Sequencing Center for Infectious Disease"/>
            <person name="Wu L."/>
            <person name="Ma J."/>
        </authorList>
    </citation>
    <scope>NUCLEOTIDE SEQUENCE [LARGE SCALE GENOMIC DNA]</scope>
    <source>
        <strain evidence="4">CGMCC 1.10759</strain>
    </source>
</reference>
<dbReference type="Pfam" id="PF08530">
    <property type="entry name" value="PepX_C"/>
    <property type="match status" value="1"/>
</dbReference>
<dbReference type="Gene3D" id="3.40.50.1820">
    <property type="entry name" value="alpha/beta hydrolase"/>
    <property type="match status" value="1"/>
</dbReference>
<accession>A0ABV8SWU0</accession>